<gene>
    <name evidence="1" type="ORF">E5329_02465</name>
</gene>
<dbReference type="EMBL" id="SRYA01000003">
    <property type="protein sequence ID" value="TGY98038.1"/>
    <property type="molecule type" value="Genomic_DNA"/>
</dbReference>
<evidence type="ECO:0000313" key="2">
    <source>
        <dbReference type="Proteomes" id="UP000304953"/>
    </source>
</evidence>
<evidence type="ECO:0000313" key="1">
    <source>
        <dbReference type="EMBL" id="TGY98038.1"/>
    </source>
</evidence>
<reference evidence="1" key="1">
    <citation type="submission" date="2019-04" db="EMBL/GenBank/DDBJ databases">
        <title>Microbes associate with the intestines of laboratory mice.</title>
        <authorList>
            <person name="Navarre W."/>
            <person name="Wong E."/>
            <person name="Huang K."/>
            <person name="Tropini C."/>
            <person name="Ng K."/>
            <person name="Yu B."/>
        </authorList>
    </citation>
    <scope>NUCLEOTIDE SEQUENCE</scope>
    <source>
        <strain evidence="1">NM01_1-7b</strain>
    </source>
</reference>
<name>A0AC61S1V9_9FIRM</name>
<protein>
    <submittedName>
        <fullName evidence="1">Polysaccharide deacetylase</fullName>
    </submittedName>
</protein>
<keyword evidence="2" id="KW-1185">Reference proteome</keyword>
<sequence length="214" mass="24198">MKQGLMAAAEKLEKTRQASGTAQTDAGSSERKKVALTFDDGPNPQYTPEMLAALKKKGVKATFFLLGQEVEKYPEIVKQIQEEGHLIGNHSYKHEQLSKLPMEQACSQVSRTNDLIYGITGVYPSYLRPPFGDWHEKLDCEVNMVEVLWDVDTLDWSSQNHAQIVEKVMKNVQENDIILMHDGYETSVTATVEIIDALEKQGYEFVTVDEILFE</sequence>
<dbReference type="Proteomes" id="UP000304953">
    <property type="component" value="Unassembled WGS sequence"/>
</dbReference>
<accession>A0AC61S1V9</accession>
<organism evidence="1 2">
    <name type="scientific">Petralouisia muris</name>
    <dbReference type="NCBI Taxonomy" id="3032872"/>
    <lineage>
        <taxon>Bacteria</taxon>
        <taxon>Bacillati</taxon>
        <taxon>Bacillota</taxon>
        <taxon>Clostridia</taxon>
        <taxon>Lachnospirales</taxon>
        <taxon>Lachnospiraceae</taxon>
        <taxon>Petralouisia</taxon>
    </lineage>
</organism>
<comment type="caution">
    <text evidence="1">The sequence shown here is derived from an EMBL/GenBank/DDBJ whole genome shotgun (WGS) entry which is preliminary data.</text>
</comment>
<proteinExistence type="predicted"/>